<gene>
    <name evidence="3" type="ORF">F7725_012307</name>
</gene>
<dbReference type="AlphaFoldDB" id="A0A7J5YMB4"/>
<keyword evidence="2" id="KW-0472">Membrane</keyword>
<feature type="compositionally biased region" description="Basic and acidic residues" evidence="1">
    <location>
        <begin position="218"/>
        <end position="238"/>
    </location>
</feature>
<sequence length="411" mass="46285">MPQKTEEEEKMYTPENVLSFHSPVVLHHVRMVSSISSLESGRLQIFFRERRWQSDSRSLLAESKMALTSVTVSILTCMVVSPCLSLSRFTMVYSLCALTLVFLSLVLSSRLFSSGLMRLASMEGVSSSLNTHHRTLSDTSRICVTMRWLTPPPPSVLRLCLIRKPIARIPLVAMGIWRKRGRSHNWRWLGWSRSQCRSIPPRTASQERTSLRWTWPDCGRDEPSSPRRKHPLQEDKQLRVAVTHSSAPPPTGRHSSPTQPAEAIRAEKQAANSHKHSPLLLPSYLIMSQHAEQRGGDVFADLWVHLRAGALDHKPQRLQHLWMDTSWPSASAARSLTARLESCRAFRKANLSPRILMRGPVMLITDGFRASGDVSLMMPPRALAASSFCSGVPVRIPSLRTGRMQPVLSPW</sequence>
<dbReference type="EMBL" id="JAAKFY010000010">
    <property type="protein sequence ID" value="KAF3850535.1"/>
    <property type="molecule type" value="Genomic_DNA"/>
</dbReference>
<evidence type="ECO:0000313" key="3">
    <source>
        <dbReference type="EMBL" id="KAF3850535.1"/>
    </source>
</evidence>
<evidence type="ECO:0000256" key="1">
    <source>
        <dbReference type="SAM" id="MobiDB-lite"/>
    </source>
</evidence>
<evidence type="ECO:0000313" key="4">
    <source>
        <dbReference type="Proteomes" id="UP000518266"/>
    </source>
</evidence>
<protein>
    <submittedName>
        <fullName evidence="3">Uncharacterized protein</fullName>
    </submittedName>
</protein>
<name>A0A7J5YMB4_DISMA</name>
<comment type="caution">
    <text evidence="3">The sequence shown here is derived from an EMBL/GenBank/DDBJ whole genome shotgun (WGS) entry which is preliminary data.</text>
</comment>
<keyword evidence="2" id="KW-1133">Transmembrane helix</keyword>
<reference evidence="3 4" key="1">
    <citation type="submission" date="2020-03" db="EMBL/GenBank/DDBJ databases">
        <title>Dissostichus mawsoni Genome sequencing and assembly.</title>
        <authorList>
            <person name="Park H."/>
        </authorList>
    </citation>
    <scope>NUCLEOTIDE SEQUENCE [LARGE SCALE GENOMIC DNA]</scope>
    <source>
        <strain evidence="3">DM0001</strain>
        <tissue evidence="3">Muscle</tissue>
    </source>
</reference>
<feature type="transmembrane region" description="Helical" evidence="2">
    <location>
        <begin position="65"/>
        <end position="85"/>
    </location>
</feature>
<organism evidence="3 4">
    <name type="scientific">Dissostichus mawsoni</name>
    <name type="common">Antarctic cod</name>
    <dbReference type="NCBI Taxonomy" id="36200"/>
    <lineage>
        <taxon>Eukaryota</taxon>
        <taxon>Metazoa</taxon>
        <taxon>Chordata</taxon>
        <taxon>Craniata</taxon>
        <taxon>Vertebrata</taxon>
        <taxon>Euteleostomi</taxon>
        <taxon>Actinopterygii</taxon>
        <taxon>Neopterygii</taxon>
        <taxon>Teleostei</taxon>
        <taxon>Neoteleostei</taxon>
        <taxon>Acanthomorphata</taxon>
        <taxon>Eupercaria</taxon>
        <taxon>Perciformes</taxon>
        <taxon>Notothenioidei</taxon>
        <taxon>Nototheniidae</taxon>
        <taxon>Dissostichus</taxon>
    </lineage>
</organism>
<keyword evidence="2" id="KW-0812">Transmembrane</keyword>
<accession>A0A7J5YMB4</accession>
<proteinExistence type="predicted"/>
<dbReference type="Proteomes" id="UP000518266">
    <property type="component" value="Unassembled WGS sequence"/>
</dbReference>
<feature type="region of interest" description="Disordered" evidence="1">
    <location>
        <begin position="214"/>
        <end position="272"/>
    </location>
</feature>
<keyword evidence="4" id="KW-1185">Reference proteome</keyword>
<feature type="transmembrane region" description="Helical" evidence="2">
    <location>
        <begin position="91"/>
        <end position="112"/>
    </location>
</feature>
<evidence type="ECO:0000256" key="2">
    <source>
        <dbReference type="SAM" id="Phobius"/>
    </source>
</evidence>